<evidence type="ECO:0000313" key="4">
    <source>
        <dbReference type="RefSeq" id="XP_015871743.3"/>
    </source>
</evidence>
<dbReference type="KEGG" id="zju:107408835"/>
<dbReference type="GO" id="GO:0009941">
    <property type="term" value="C:chloroplast envelope"/>
    <property type="evidence" value="ECO:0007669"/>
    <property type="project" value="TreeGrafter"/>
</dbReference>
<keyword evidence="1" id="KW-1133">Transmembrane helix</keyword>
<dbReference type="GO" id="GO:0005363">
    <property type="term" value="F:maltose transmembrane transporter activity"/>
    <property type="evidence" value="ECO:0007669"/>
    <property type="project" value="TreeGrafter"/>
</dbReference>
<gene>
    <name evidence="4" type="primary">LOC107408835</name>
    <name evidence="3" type="synonym">LOC107408731</name>
</gene>
<keyword evidence="2" id="KW-1185">Reference proteome</keyword>
<dbReference type="RefSeq" id="XP_015871625.1">
    <property type="nucleotide sequence ID" value="XM_016016139.2"/>
</dbReference>
<evidence type="ECO:0000313" key="2">
    <source>
        <dbReference type="Proteomes" id="UP001652623"/>
    </source>
</evidence>
<dbReference type="PANTHER" id="PTHR34809">
    <property type="entry name" value="MALTOSE EXCESS PROTEIN 1, CHLOROPLASTIC-RELATED"/>
    <property type="match status" value="1"/>
</dbReference>
<organism evidence="4">
    <name type="scientific">Ziziphus jujuba</name>
    <name type="common">Chinese jujube</name>
    <name type="synonym">Ziziphus sativa</name>
    <dbReference type="NCBI Taxonomy" id="326968"/>
    <lineage>
        <taxon>Eukaryota</taxon>
        <taxon>Viridiplantae</taxon>
        <taxon>Streptophyta</taxon>
        <taxon>Embryophyta</taxon>
        <taxon>Tracheophyta</taxon>
        <taxon>Spermatophyta</taxon>
        <taxon>Magnoliopsida</taxon>
        <taxon>eudicotyledons</taxon>
        <taxon>Gunneridae</taxon>
        <taxon>Pentapetalae</taxon>
        <taxon>rosids</taxon>
        <taxon>fabids</taxon>
        <taxon>Rosales</taxon>
        <taxon>Rhamnaceae</taxon>
        <taxon>Paliureae</taxon>
        <taxon>Ziziphus</taxon>
    </lineage>
</organism>
<dbReference type="AlphaFoldDB" id="A0A6P3Z2S0"/>
<dbReference type="GeneID" id="107408835"/>
<feature type="transmembrane region" description="Helical" evidence="1">
    <location>
        <begin position="387"/>
        <end position="404"/>
    </location>
</feature>
<dbReference type="RefSeq" id="XP_015871743.3">
    <property type="nucleotide sequence ID" value="XM_016016257.4"/>
</dbReference>
<evidence type="ECO:0000313" key="3">
    <source>
        <dbReference type="RefSeq" id="XP_015871625.1"/>
    </source>
</evidence>
<feature type="transmembrane region" description="Helical" evidence="1">
    <location>
        <begin position="182"/>
        <end position="201"/>
    </location>
</feature>
<dbReference type="Proteomes" id="UP001652623">
    <property type="component" value="Chromosome 8"/>
</dbReference>
<feature type="transmembrane region" description="Helical" evidence="1">
    <location>
        <begin position="356"/>
        <end position="380"/>
    </location>
</feature>
<evidence type="ECO:0000256" key="1">
    <source>
        <dbReference type="SAM" id="Phobius"/>
    </source>
</evidence>
<reference evidence="4" key="1">
    <citation type="submission" date="2025-05" db="UniProtKB">
        <authorList>
            <consortium name="RefSeq"/>
        </authorList>
    </citation>
    <scope>IDENTIFICATION</scope>
    <source>
        <tissue evidence="3">In vitro plantlets</tissue>
        <tissue evidence="4">Seedling</tissue>
    </source>
</reference>
<feature type="transmembrane region" description="Helical" evidence="1">
    <location>
        <begin position="263"/>
        <end position="285"/>
    </location>
</feature>
<dbReference type="InterPro" id="IPR034628">
    <property type="entry name" value="MEX1/MEX1-like"/>
</dbReference>
<feature type="transmembrane region" description="Helical" evidence="1">
    <location>
        <begin position="239"/>
        <end position="257"/>
    </location>
</feature>
<proteinExistence type="predicted"/>
<name>A0A6P3Z2S0_ZIZJJ</name>
<feature type="transmembrane region" description="Helical" evidence="1">
    <location>
        <begin position="297"/>
        <end position="315"/>
    </location>
</feature>
<keyword evidence="1" id="KW-0812">Transmembrane</keyword>
<accession>A0A6P3Z2S0</accession>
<sequence>MAMAAMVMRCSCTTRTTTTNSTSTSTTTSEAKPPFLHFRHPCSHRLTRRPRSFSLSELSLSCCQLRSFAFLHHPFNSSSSSSSPLPASLGSDVPRPLHQASVDFKSSESFQHWDSLTAKFSGASNIPFLFLQLPQIFLNARNLLAGNKAALLAVPWLGMLTGLLGNLSLLSYFAKKREKEAIVVQTLGVVSIYVVFTQLAMAEAMPLPQFVITSIVVATGLVLNFLNYFGLLNAGIWRFWEDFITVGGLTVLPQVMWSTFVPYIPSSILPGASAFVVALAAVVLARTGKLSEKGKKFVGAISGWTATLLFMWMPVSQMWTNFLSPDNIKGLSASSMLLAMVGNGLMIPRALFIRDFMWFTGSSWATFFYGYGNIVCLYCFNCISREFFLAATAGLFLWIGMTLWRDTVAYEYNSPLTSLKELVLGSG</sequence>
<feature type="transmembrane region" description="Helical" evidence="1">
    <location>
        <begin position="149"/>
        <end position="170"/>
    </location>
</feature>
<protein>
    <submittedName>
        <fullName evidence="3 4">Maltose excess protein 1-like, chloroplastic isoform X1</fullName>
    </submittedName>
</protein>
<feature type="transmembrane region" description="Helical" evidence="1">
    <location>
        <begin position="207"/>
        <end position="227"/>
    </location>
</feature>
<keyword evidence="1" id="KW-0472">Membrane</keyword>
<dbReference type="PANTHER" id="PTHR34809:SF1">
    <property type="entry name" value="MALTOSE EXCESS PROTEIN 1, CHLOROPLASTIC-RELATED"/>
    <property type="match status" value="1"/>
</dbReference>